<evidence type="ECO:0000256" key="2">
    <source>
        <dbReference type="ARBA" id="ARBA00023125"/>
    </source>
</evidence>
<dbReference type="GO" id="GO:0003677">
    <property type="term" value="F:DNA binding"/>
    <property type="evidence" value="ECO:0007669"/>
    <property type="project" value="UniProtKB-KW"/>
</dbReference>
<evidence type="ECO:0000313" key="6">
    <source>
        <dbReference type="Proteomes" id="UP000476064"/>
    </source>
</evidence>
<keyword evidence="1" id="KW-0805">Transcription regulation</keyword>
<dbReference type="KEGG" id="plyc:GXP70_20820"/>
<keyword evidence="3" id="KW-0804">Transcription</keyword>
<dbReference type="RefSeq" id="WP_162358615.1">
    <property type="nucleotide sequence ID" value="NZ_CP048209.1"/>
</dbReference>
<dbReference type="PANTHER" id="PTHR42756:SF1">
    <property type="entry name" value="TRANSCRIPTIONAL REPRESSOR OF EMRAB OPERON"/>
    <property type="match status" value="1"/>
</dbReference>
<protein>
    <submittedName>
        <fullName evidence="5">MarR family transcriptional regulator</fullName>
    </submittedName>
</protein>
<reference evidence="5 6" key="1">
    <citation type="submission" date="2020-01" db="EMBL/GenBank/DDBJ databases">
        <title>Paenibacillus sp. nov., isolated from tomato rhizosphere.</title>
        <authorList>
            <person name="Weon H.-Y."/>
            <person name="Lee S.A."/>
        </authorList>
    </citation>
    <scope>NUCLEOTIDE SEQUENCE [LARGE SCALE GENOMIC DNA]</scope>
    <source>
        <strain evidence="5 6">12200R-189</strain>
    </source>
</reference>
<organism evidence="5 6">
    <name type="scientific">Paenibacillus lycopersici</name>
    <dbReference type="NCBI Taxonomy" id="2704462"/>
    <lineage>
        <taxon>Bacteria</taxon>
        <taxon>Bacillati</taxon>
        <taxon>Bacillota</taxon>
        <taxon>Bacilli</taxon>
        <taxon>Bacillales</taxon>
        <taxon>Paenibacillaceae</taxon>
        <taxon>Paenibacillus</taxon>
    </lineage>
</organism>
<dbReference type="EMBL" id="CP048209">
    <property type="protein sequence ID" value="QHT62181.1"/>
    <property type="molecule type" value="Genomic_DNA"/>
</dbReference>
<dbReference type="PANTHER" id="PTHR42756">
    <property type="entry name" value="TRANSCRIPTIONAL REGULATOR, MARR"/>
    <property type="match status" value="1"/>
</dbReference>
<gene>
    <name evidence="5" type="ORF">GXP70_20820</name>
</gene>
<name>A0A6C0G368_9BACL</name>
<accession>A0A6C0G368</accession>
<dbReference type="InterPro" id="IPR036390">
    <property type="entry name" value="WH_DNA-bd_sf"/>
</dbReference>
<dbReference type="Proteomes" id="UP000476064">
    <property type="component" value="Chromosome"/>
</dbReference>
<keyword evidence="2" id="KW-0238">DNA-binding</keyword>
<dbReference type="Pfam" id="PF12802">
    <property type="entry name" value="MarR_2"/>
    <property type="match status" value="1"/>
</dbReference>
<dbReference type="InterPro" id="IPR036388">
    <property type="entry name" value="WH-like_DNA-bd_sf"/>
</dbReference>
<dbReference type="GO" id="GO:0003700">
    <property type="term" value="F:DNA-binding transcription factor activity"/>
    <property type="evidence" value="ECO:0007669"/>
    <property type="project" value="InterPro"/>
</dbReference>
<dbReference type="PRINTS" id="PR00598">
    <property type="entry name" value="HTHMARR"/>
</dbReference>
<evidence type="ECO:0000259" key="4">
    <source>
        <dbReference type="PROSITE" id="PS50995"/>
    </source>
</evidence>
<dbReference type="SUPFAM" id="SSF46785">
    <property type="entry name" value="Winged helix' DNA-binding domain"/>
    <property type="match status" value="1"/>
</dbReference>
<keyword evidence="6" id="KW-1185">Reference proteome</keyword>
<dbReference type="InterPro" id="IPR000835">
    <property type="entry name" value="HTH_MarR-typ"/>
</dbReference>
<evidence type="ECO:0000256" key="1">
    <source>
        <dbReference type="ARBA" id="ARBA00023015"/>
    </source>
</evidence>
<dbReference type="SMART" id="SM00347">
    <property type="entry name" value="HTH_MARR"/>
    <property type="match status" value="1"/>
</dbReference>
<dbReference type="PROSITE" id="PS50995">
    <property type="entry name" value="HTH_MARR_2"/>
    <property type="match status" value="1"/>
</dbReference>
<dbReference type="AlphaFoldDB" id="A0A6C0G368"/>
<feature type="domain" description="HTH marR-type" evidence="4">
    <location>
        <begin position="7"/>
        <end position="139"/>
    </location>
</feature>
<evidence type="ECO:0000256" key="3">
    <source>
        <dbReference type="ARBA" id="ARBA00023163"/>
    </source>
</evidence>
<sequence length="157" mass="17825">MTTEERSLPIGFLMGMTYRKLSALFQHRLSSYGITPEQWSALYQIDRAQGLIQKEIAERTGKDKPSTTRILDHLEKKGLIYKKAGERDRRSFLVFSTELGQSVIRETTPIEDSVTAEVMQCISEDEYGMMTGLLQRIRQHIESKLAGADAQDEGLPD</sequence>
<evidence type="ECO:0000313" key="5">
    <source>
        <dbReference type="EMBL" id="QHT62181.1"/>
    </source>
</evidence>
<proteinExistence type="predicted"/>
<dbReference type="Gene3D" id="1.10.10.10">
    <property type="entry name" value="Winged helix-like DNA-binding domain superfamily/Winged helix DNA-binding domain"/>
    <property type="match status" value="1"/>
</dbReference>